<protein>
    <submittedName>
        <fullName evidence="7">Saccharopine dehydrogenase</fullName>
    </submittedName>
</protein>
<evidence type="ECO:0000313" key="8">
    <source>
        <dbReference type="Proteomes" id="UP000185696"/>
    </source>
</evidence>
<organism evidence="7 8">
    <name type="scientific">Actinophytocola xinjiangensis</name>
    <dbReference type="NCBI Taxonomy" id="485602"/>
    <lineage>
        <taxon>Bacteria</taxon>
        <taxon>Bacillati</taxon>
        <taxon>Actinomycetota</taxon>
        <taxon>Actinomycetes</taxon>
        <taxon>Pseudonocardiales</taxon>
        <taxon>Pseudonocardiaceae</taxon>
    </lineage>
</organism>
<evidence type="ECO:0000256" key="4">
    <source>
        <dbReference type="PIRSR" id="PIRSR018250-1"/>
    </source>
</evidence>
<dbReference type="PANTHER" id="PTHR11133">
    <property type="entry name" value="SACCHAROPINE DEHYDROGENASE"/>
    <property type="match status" value="1"/>
</dbReference>
<feature type="binding site" evidence="5">
    <location>
        <position position="128"/>
    </location>
    <ligand>
        <name>NAD(+)</name>
        <dbReference type="ChEBI" id="CHEBI:57540"/>
    </ligand>
</feature>
<feature type="active site" description="Proton acceptor" evidence="4">
    <location>
        <position position="76"/>
    </location>
</feature>
<evidence type="ECO:0000313" key="7">
    <source>
        <dbReference type="EMBL" id="OLF14129.1"/>
    </source>
</evidence>
<evidence type="ECO:0000256" key="2">
    <source>
        <dbReference type="ARBA" id="ARBA00023002"/>
    </source>
</evidence>
<evidence type="ECO:0000256" key="3">
    <source>
        <dbReference type="ARBA" id="ARBA00023027"/>
    </source>
</evidence>
<dbReference type="CDD" id="cd12188">
    <property type="entry name" value="SDH"/>
    <property type="match status" value="1"/>
</dbReference>
<feature type="binding site" evidence="5">
    <location>
        <position position="206"/>
    </location>
    <ligand>
        <name>NAD(+)</name>
        <dbReference type="ChEBI" id="CHEBI:57540"/>
    </ligand>
</feature>
<evidence type="ECO:0000256" key="1">
    <source>
        <dbReference type="ARBA" id="ARBA00005689"/>
    </source>
</evidence>
<evidence type="ECO:0000256" key="5">
    <source>
        <dbReference type="PIRSR" id="PIRSR018250-3"/>
    </source>
</evidence>
<dbReference type="EMBL" id="MSIF01000001">
    <property type="protein sequence ID" value="OLF14129.1"/>
    <property type="molecule type" value="Genomic_DNA"/>
</dbReference>
<proteinExistence type="inferred from homology"/>
<dbReference type="RefSeq" id="WP_075131076.1">
    <property type="nucleotide sequence ID" value="NZ_MSIF01000001.1"/>
</dbReference>
<dbReference type="AlphaFoldDB" id="A0A7Z0WSS6"/>
<dbReference type="GO" id="GO:0004754">
    <property type="term" value="F:saccharopine dehydrogenase (NAD+, L-lysine-forming) activity"/>
    <property type="evidence" value="ECO:0007669"/>
    <property type="project" value="InterPro"/>
</dbReference>
<dbReference type="Gene3D" id="3.40.50.720">
    <property type="entry name" value="NAD(P)-binding Rossmann-like Domain"/>
    <property type="match status" value="2"/>
</dbReference>
<sequence length="342" mass="36719">MSRQLWLRAETRASERRAPITPGGVATLIADGHTVTVEDSPRRVFPTDAYAEAGATIADAGSWVGAPADAVIVGLKELPDEPAELRHRHVFFGHAFKHQPDAARLLGRFAAGGGTLLDLEYLTDEGGRRLAAFGYWAGYVGAAVTVLLHRGQLDVPLRPTTRPELDARLASTPDGTGALVLGALGRCGRGATDGFRAAGLTPTRWDLAETRDLDRAALLDHELLLNAVLATEPGTPFLTPADLDRPRRLAVVCDVTCDVGSPCNLLPIYDAVTSWEDPADRLRTDPPLDLIAVDNLPSLLPEESSVAFAEDLLPHLRDLDGGPWRRCARLFTAALDEESTHG</sequence>
<dbReference type="SMART" id="SM01003">
    <property type="entry name" value="AlaDh_PNT_N"/>
    <property type="match status" value="1"/>
</dbReference>
<dbReference type="SUPFAM" id="SSF52283">
    <property type="entry name" value="Formate/glycerate dehydrogenase catalytic domain-like"/>
    <property type="match status" value="1"/>
</dbReference>
<feature type="domain" description="Alanine dehydrogenase/pyridine nucleotide transhydrogenase N-terminal" evidence="6">
    <location>
        <begin position="6"/>
        <end position="140"/>
    </location>
</feature>
<dbReference type="Proteomes" id="UP000185696">
    <property type="component" value="Unassembled WGS sequence"/>
</dbReference>
<comment type="caution">
    <text evidence="7">The sequence shown here is derived from an EMBL/GenBank/DDBJ whole genome shotgun (WGS) entry which is preliminary data.</text>
</comment>
<feature type="binding site" evidence="5">
    <location>
        <begin position="185"/>
        <end position="186"/>
    </location>
    <ligand>
        <name>NAD(+)</name>
        <dbReference type="ChEBI" id="CHEBI:57540"/>
    </ligand>
</feature>
<dbReference type="OrthoDB" id="502334at2"/>
<dbReference type="InterPro" id="IPR027281">
    <property type="entry name" value="Lys1"/>
</dbReference>
<dbReference type="InterPro" id="IPR036291">
    <property type="entry name" value="NAD(P)-bd_dom_sf"/>
</dbReference>
<dbReference type="GO" id="GO:0019878">
    <property type="term" value="P:lysine biosynthetic process via aminoadipic acid"/>
    <property type="evidence" value="ECO:0007669"/>
    <property type="project" value="TreeGrafter"/>
</dbReference>
<dbReference type="GO" id="GO:0005737">
    <property type="term" value="C:cytoplasm"/>
    <property type="evidence" value="ECO:0007669"/>
    <property type="project" value="TreeGrafter"/>
</dbReference>
<feature type="active site" description="Proton donor" evidence="4">
    <location>
        <position position="94"/>
    </location>
</feature>
<feature type="binding site" evidence="5">
    <location>
        <position position="255"/>
    </location>
    <ligand>
        <name>NAD(+)</name>
        <dbReference type="ChEBI" id="CHEBI:57540"/>
    </ligand>
</feature>
<dbReference type="InterPro" id="IPR051168">
    <property type="entry name" value="AASS"/>
</dbReference>
<comment type="similarity">
    <text evidence="1">Belongs to the AlaDH/PNT family.</text>
</comment>
<dbReference type="SUPFAM" id="SSF51735">
    <property type="entry name" value="NAD(P)-binding Rossmann-fold domains"/>
    <property type="match status" value="1"/>
</dbReference>
<keyword evidence="8" id="KW-1185">Reference proteome</keyword>
<feature type="binding site" evidence="5">
    <location>
        <position position="210"/>
    </location>
    <ligand>
        <name>NAD(+)</name>
        <dbReference type="ChEBI" id="CHEBI:57540"/>
    </ligand>
</feature>
<reference evidence="7 8" key="1">
    <citation type="submission" date="2016-12" db="EMBL/GenBank/DDBJ databases">
        <title>The draft genome sequence of Actinophytocola xinjiangensis.</title>
        <authorList>
            <person name="Wang W."/>
            <person name="Yuan L."/>
        </authorList>
    </citation>
    <scope>NUCLEOTIDE SEQUENCE [LARGE SCALE GENOMIC DNA]</scope>
    <source>
        <strain evidence="7 8">CGMCC 4.4663</strain>
    </source>
</reference>
<name>A0A7Z0WSS6_9PSEU</name>
<dbReference type="Pfam" id="PF05222">
    <property type="entry name" value="AlaDh_PNT_N"/>
    <property type="match status" value="1"/>
</dbReference>
<dbReference type="PANTHER" id="PTHR11133:SF23">
    <property type="entry name" value="SACCHAROPINE DEHYDROGENASE [NAD(+), L-LYSINE-FORMING]"/>
    <property type="match status" value="1"/>
</dbReference>
<accession>A0A7Z0WSS6</accession>
<gene>
    <name evidence="7" type="ORF">BLA60_02925</name>
</gene>
<keyword evidence="3 5" id="KW-0520">NAD</keyword>
<dbReference type="PIRSF" id="PIRSF018250">
    <property type="entry name" value="Saccharopine_DH_Lys"/>
    <property type="match status" value="1"/>
</dbReference>
<keyword evidence="2" id="KW-0560">Oxidoreductase</keyword>
<dbReference type="InterPro" id="IPR007886">
    <property type="entry name" value="AlaDH/PNT_N"/>
</dbReference>
<evidence type="ECO:0000259" key="6">
    <source>
        <dbReference type="SMART" id="SM01003"/>
    </source>
</evidence>